<reference evidence="3 4" key="1">
    <citation type="journal article" date="2022" name="Syst. Appl. Microbiol.">
        <title>Rhodopirellula aestuarii sp. nov., a novel member of the genus Rhodopirellula isolated from brackish sediments collected in the Tagus River estuary, Portugal.</title>
        <authorList>
            <person name="Vitorino I.R."/>
            <person name="Klimek D."/>
            <person name="Calusinska M."/>
            <person name="Lobo-da-Cunha A."/>
            <person name="Vasconcelos V."/>
            <person name="Lage O.M."/>
        </authorList>
    </citation>
    <scope>NUCLEOTIDE SEQUENCE [LARGE SCALE GENOMIC DNA]</scope>
    <source>
        <strain evidence="3 4">ICT_H3.1</strain>
    </source>
</reference>
<dbReference type="PANTHER" id="PTHR43861">
    <property type="entry name" value="TRANS-ACONITATE 2-METHYLTRANSFERASE-RELATED"/>
    <property type="match status" value="1"/>
</dbReference>
<dbReference type="InterPro" id="IPR041698">
    <property type="entry name" value="Methyltransf_25"/>
</dbReference>
<feature type="domain" description="Methyltransferase" evidence="2">
    <location>
        <begin position="40"/>
        <end position="134"/>
    </location>
</feature>
<evidence type="ECO:0000256" key="1">
    <source>
        <dbReference type="ARBA" id="ARBA00022679"/>
    </source>
</evidence>
<evidence type="ECO:0000313" key="4">
    <source>
        <dbReference type="Proteomes" id="UP001202961"/>
    </source>
</evidence>
<comment type="caution">
    <text evidence="3">The sequence shown here is derived from an EMBL/GenBank/DDBJ whole genome shotgun (WGS) entry which is preliminary data.</text>
</comment>
<dbReference type="SUPFAM" id="SSF53335">
    <property type="entry name" value="S-adenosyl-L-methionine-dependent methyltransferases"/>
    <property type="match status" value="1"/>
</dbReference>
<dbReference type="Proteomes" id="UP001202961">
    <property type="component" value="Unassembled WGS sequence"/>
</dbReference>
<dbReference type="GO" id="GO:0008168">
    <property type="term" value="F:methyltransferase activity"/>
    <property type="evidence" value="ECO:0007669"/>
    <property type="project" value="UniProtKB-KW"/>
</dbReference>
<sequence length="196" mass="22352">MRVRDSGMPDEAYWESLFDPAGALDGFPFLRDSTKTSRLLELGCGYGTFTVELAQRFAGEVDTVDIDPEMVARTRKRLSARDLKNASVFQGNFVADDLPDRCRDYDAVVLFHIMHLEEPEELIRRILPRIVPGGVLAFLHWRPDRETPRGPDLGIRPTLGDYQRWSRQFALSQPVVITLHNCPHHFAVQCQKSELS</sequence>
<dbReference type="Gene3D" id="3.40.50.150">
    <property type="entry name" value="Vaccinia Virus protein VP39"/>
    <property type="match status" value="1"/>
</dbReference>
<dbReference type="Pfam" id="PF13649">
    <property type="entry name" value="Methyltransf_25"/>
    <property type="match status" value="1"/>
</dbReference>
<keyword evidence="1" id="KW-0808">Transferase</keyword>
<proteinExistence type="predicted"/>
<dbReference type="InterPro" id="IPR029063">
    <property type="entry name" value="SAM-dependent_MTases_sf"/>
</dbReference>
<protein>
    <submittedName>
        <fullName evidence="3">Class I SAM-dependent methyltransferase</fullName>
    </submittedName>
</protein>
<evidence type="ECO:0000259" key="2">
    <source>
        <dbReference type="Pfam" id="PF13649"/>
    </source>
</evidence>
<keyword evidence="4" id="KW-1185">Reference proteome</keyword>
<dbReference type="GO" id="GO:0032259">
    <property type="term" value="P:methylation"/>
    <property type="evidence" value="ECO:0007669"/>
    <property type="project" value="UniProtKB-KW"/>
</dbReference>
<dbReference type="EMBL" id="JAMQBK010000058">
    <property type="protein sequence ID" value="MCM2372932.1"/>
    <property type="molecule type" value="Genomic_DNA"/>
</dbReference>
<accession>A0ABT0U7Z9</accession>
<organism evidence="3 4">
    <name type="scientific">Aporhodopirellula aestuarii</name>
    <dbReference type="NCBI Taxonomy" id="2950107"/>
    <lineage>
        <taxon>Bacteria</taxon>
        <taxon>Pseudomonadati</taxon>
        <taxon>Planctomycetota</taxon>
        <taxon>Planctomycetia</taxon>
        <taxon>Pirellulales</taxon>
        <taxon>Pirellulaceae</taxon>
        <taxon>Aporhodopirellula</taxon>
    </lineage>
</organism>
<dbReference type="RefSeq" id="WP_250930567.1">
    <property type="nucleotide sequence ID" value="NZ_JAMQBK010000058.1"/>
</dbReference>
<keyword evidence="3" id="KW-0489">Methyltransferase</keyword>
<name>A0ABT0U7Z9_9BACT</name>
<evidence type="ECO:0000313" key="3">
    <source>
        <dbReference type="EMBL" id="MCM2372932.1"/>
    </source>
</evidence>
<dbReference type="CDD" id="cd02440">
    <property type="entry name" value="AdoMet_MTases"/>
    <property type="match status" value="1"/>
</dbReference>
<gene>
    <name evidence="3" type="ORF">NB063_20150</name>
</gene>